<accession>M2ZZ64</accession>
<keyword evidence="2 3" id="KW-0378">Hydrolase</keyword>
<keyword evidence="5" id="KW-1185">Reference proteome</keyword>
<dbReference type="Gene3D" id="3.30.1330.180">
    <property type="entry name" value="Cyanuric acid hydrolase/Barbiturase, RU B"/>
    <property type="match status" value="1"/>
</dbReference>
<feature type="binding site" evidence="3">
    <location>
        <position position="367"/>
    </location>
    <ligand>
        <name>Mg(2+)</name>
        <dbReference type="ChEBI" id="CHEBI:18420"/>
        <note>structural</note>
    </ligand>
</feature>
<dbReference type="Gene3D" id="3.30.1330.160">
    <property type="entry name" value="Cyanuric acid hydrolase/Barbituras, RU C"/>
    <property type="match status" value="1"/>
</dbReference>
<dbReference type="Pfam" id="PF09663">
    <property type="entry name" value="Amido_AtzD_TrzD"/>
    <property type="match status" value="1"/>
</dbReference>
<dbReference type="Proteomes" id="UP000016932">
    <property type="component" value="Unassembled WGS sequence"/>
</dbReference>
<feature type="site" description="Important for substrate specificity" evidence="3">
    <location>
        <position position="337"/>
    </location>
</feature>
<evidence type="ECO:0000313" key="5">
    <source>
        <dbReference type="Proteomes" id="UP000016932"/>
    </source>
</evidence>
<feature type="binding site" evidence="3">
    <location>
        <position position="79"/>
    </location>
    <ligand>
        <name>substrate</name>
    </ligand>
</feature>
<dbReference type="EC" id="3.5.2.15" evidence="3"/>
<dbReference type="InterPro" id="IPR043008">
    <property type="entry name" value="AtzD/Barbiturase_RUA"/>
</dbReference>
<feature type="binding site" evidence="3">
    <location>
        <position position="341"/>
    </location>
    <ligand>
        <name>substrate</name>
    </ligand>
</feature>
<keyword evidence="3" id="KW-0479">Metal-binding</keyword>
<feature type="binding site" evidence="3">
    <location>
        <position position="366"/>
    </location>
    <ligand>
        <name>Mg(2+)</name>
        <dbReference type="ChEBI" id="CHEBI:18420"/>
        <note>structural</note>
    </ligand>
</feature>
<comment type="similarity">
    <text evidence="1 3">Belongs to the cyclic amide hydrolase (CyAH) family.</text>
</comment>
<dbReference type="GO" id="GO:0018753">
    <property type="term" value="F:cyanuric acid amidohydrolase activity"/>
    <property type="evidence" value="ECO:0007669"/>
    <property type="project" value="UniProtKB-UniRule"/>
</dbReference>
<feature type="binding site" evidence="3">
    <location>
        <begin position="99"/>
        <end position="100"/>
    </location>
    <ligand>
        <name>substrate</name>
    </ligand>
</feature>
<feature type="binding site" evidence="3">
    <location>
        <position position="313"/>
    </location>
    <ligand>
        <name>Mg(2+)</name>
        <dbReference type="ChEBI" id="CHEBI:18420"/>
        <note>structural</note>
    </ligand>
</feature>
<dbReference type="InterPro" id="IPR043007">
    <property type="entry name" value="AtzD/Barbiturase_RUC"/>
</dbReference>
<dbReference type="HAMAP" id="MF_01989">
    <property type="entry name" value="Cyc_amidohydrol"/>
    <property type="match status" value="1"/>
</dbReference>
<feature type="binding site" evidence="3">
    <location>
        <position position="368"/>
    </location>
    <ligand>
        <name>Mg(2+)</name>
        <dbReference type="ChEBI" id="CHEBI:18420"/>
        <note>structural</note>
    </ligand>
</feature>
<evidence type="ECO:0000256" key="2">
    <source>
        <dbReference type="ARBA" id="ARBA00022801"/>
    </source>
</evidence>
<dbReference type="AlphaFoldDB" id="M2ZZ64"/>
<keyword evidence="3" id="KW-0460">Magnesium</keyword>
<dbReference type="EMBL" id="KB446557">
    <property type="protein sequence ID" value="EME84214.1"/>
    <property type="molecule type" value="Genomic_DNA"/>
</dbReference>
<dbReference type="eggNOG" id="ENOG502SHHJ">
    <property type="taxonomic scope" value="Eukaryota"/>
</dbReference>
<comment type="pathway">
    <text evidence="3">Xenobiotic degradation; atrazine degradation; biuret from cyanurate: step 1/1.</text>
</comment>
<dbReference type="GO" id="GO:0019381">
    <property type="term" value="P:atrazine catabolic process"/>
    <property type="evidence" value="ECO:0007669"/>
    <property type="project" value="UniProtKB-UniRule"/>
</dbReference>
<dbReference type="KEGG" id="pfj:MYCFIDRAFT_207204"/>
<feature type="binding site" evidence="3">
    <location>
        <begin position="360"/>
        <end position="361"/>
    </location>
    <ligand>
        <name>substrate</name>
    </ligand>
</feature>
<organism evidence="4 5">
    <name type="scientific">Pseudocercospora fijiensis (strain CIRAD86)</name>
    <name type="common">Black leaf streak disease fungus</name>
    <name type="synonym">Mycosphaerella fijiensis</name>
    <dbReference type="NCBI Taxonomy" id="383855"/>
    <lineage>
        <taxon>Eukaryota</taxon>
        <taxon>Fungi</taxon>
        <taxon>Dikarya</taxon>
        <taxon>Ascomycota</taxon>
        <taxon>Pezizomycotina</taxon>
        <taxon>Dothideomycetes</taxon>
        <taxon>Dothideomycetidae</taxon>
        <taxon>Mycosphaerellales</taxon>
        <taxon>Mycosphaerellaceae</taxon>
        <taxon>Pseudocercospora</taxon>
    </lineage>
</organism>
<feature type="binding site" evidence="3">
    <location>
        <position position="202"/>
    </location>
    <ligand>
        <name>substrate</name>
    </ligand>
</feature>
<feature type="binding site" evidence="3">
    <location>
        <begin position="238"/>
        <end position="239"/>
    </location>
    <ligand>
        <name>substrate</name>
    </ligand>
</feature>
<name>M2ZZ64_PSEFD</name>
<dbReference type="RefSeq" id="XP_007924838.1">
    <property type="nucleotide sequence ID" value="XM_007926647.1"/>
</dbReference>
<dbReference type="GO" id="GO:0046872">
    <property type="term" value="F:metal ion binding"/>
    <property type="evidence" value="ECO:0007669"/>
    <property type="project" value="UniProtKB-UniRule"/>
</dbReference>
<comment type="subunit">
    <text evidence="3">Homotetramer.</text>
</comment>
<feature type="binding site" evidence="3">
    <location>
        <position position="363"/>
    </location>
    <ligand>
        <name>Mg(2+)</name>
        <dbReference type="ChEBI" id="CHEBI:18420"/>
        <note>structural</note>
    </ligand>
</feature>
<comment type="caution">
    <text evidence="3">Lacks conserved residue(s) required for the propagation of feature annotation.</text>
</comment>
<feature type="region of interest" description="RU C" evidence="3">
    <location>
        <begin position="270"/>
        <end position="382"/>
    </location>
</feature>
<protein>
    <recommendedName>
        <fullName evidence="3">Cyanuric acid amidohydrolase</fullName>
        <shortName evidence="3">CAH</shortName>
        <ecNumber evidence="3">3.5.2.15</ecNumber>
    </recommendedName>
</protein>
<comment type="domain">
    <text evidence="3">The monomer structure is formed from three repeating units (RUs) that share the same structure as one another. The monomer, the active site and substrate all possess threefold rotational symmetry, to the extent that the active site possesses three potential Ser-Lys catalytic dyads. It is possible that any or all of the three active-site serines may act as nucleophile (albeit only one can do so per catalytic cycle).</text>
</comment>
<feature type="binding site" evidence="3">
    <location>
        <position position="371"/>
    </location>
    <ligand>
        <name>Mg(2+)</name>
        <dbReference type="ChEBI" id="CHEBI:18420"/>
        <note>structural</note>
    </ligand>
</feature>
<dbReference type="UniPathway" id="UPA00008">
    <property type="reaction ID" value="UER00502"/>
</dbReference>
<comment type="catalytic activity">
    <reaction evidence="3">
        <text>cyanurate + H2O = 1-carboxybiuret + H(+)</text>
        <dbReference type="Rhea" id="RHEA:70363"/>
        <dbReference type="ChEBI" id="CHEBI:15377"/>
        <dbReference type="ChEBI" id="CHEBI:15378"/>
        <dbReference type="ChEBI" id="CHEBI:38028"/>
        <dbReference type="ChEBI" id="CHEBI:142864"/>
        <dbReference type="EC" id="3.5.2.15"/>
    </reaction>
</comment>
<evidence type="ECO:0000313" key="4">
    <source>
        <dbReference type="EMBL" id="EME84214.1"/>
    </source>
</evidence>
<dbReference type="VEuPathDB" id="FungiDB:MYCFIDRAFT_207204"/>
<dbReference type="HOGENOM" id="CLU_808206_0_0_1"/>
<dbReference type="NCBIfam" id="TIGR02714">
    <property type="entry name" value="amido_AtzD_TrzD"/>
    <property type="match status" value="1"/>
</dbReference>
<feature type="region of interest" description="RU A" evidence="3">
    <location>
        <begin position="1"/>
        <end position="118"/>
    </location>
</feature>
<feature type="active site" evidence="3">
    <location>
        <position position="170"/>
    </location>
</feature>
<dbReference type="OrthoDB" id="5210206at2759"/>
<evidence type="ECO:0000256" key="1">
    <source>
        <dbReference type="ARBA" id="ARBA00010947"/>
    </source>
</evidence>
<comment type="activity regulation">
    <text evidence="3">Inhibited by barbituric acid.</text>
</comment>
<reference evidence="4 5" key="1">
    <citation type="journal article" date="2012" name="PLoS Pathog.">
        <title>Diverse lifestyles and strategies of plant pathogenesis encoded in the genomes of eighteen Dothideomycetes fungi.</title>
        <authorList>
            <person name="Ohm R.A."/>
            <person name="Feau N."/>
            <person name="Henrissat B."/>
            <person name="Schoch C.L."/>
            <person name="Horwitz B.A."/>
            <person name="Barry K.W."/>
            <person name="Condon B.J."/>
            <person name="Copeland A.C."/>
            <person name="Dhillon B."/>
            <person name="Glaser F."/>
            <person name="Hesse C.N."/>
            <person name="Kosti I."/>
            <person name="LaButti K."/>
            <person name="Lindquist E.A."/>
            <person name="Lucas S."/>
            <person name="Salamov A.A."/>
            <person name="Bradshaw R.E."/>
            <person name="Ciuffetti L."/>
            <person name="Hamelin R.C."/>
            <person name="Kema G.H.J."/>
            <person name="Lawrence C."/>
            <person name="Scott J.A."/>
            <person name="Spatafora J.W."/>
            <person name="Turgeon B.G."/>
            <person name="de Wit P.J.G.M."/>
            <person name="Zhong S."/>
            <person name="Goodwin S.B."/>
            <person name="Grigoriev I.V."/>
        </authorList>
    </citation>
    <scope>NUCLEOTIDE SEQUENCE [LARGE SCALE GENOMIC DNA]</scope>
    <source>
        <strain evidence="4 5">CIRAD86</strain>
    </source>
</reference>
<dbReference type="Gene3D" id="3.30.1330.170">
    <property type="entry name" value="Cyanuric acid hydrolase/Barbiturase, RU A"/>
    <property type="match status" value="1"/>
</dbReference>
<proteinExistence type="inferred from homology"/>
<gene>
    <name evidence="4" type="ORF">MYCFIDRAFT_207204</name>
</gene>
<dbReference type="GeneID" id="19336564"/>
<evidence type="ECO:0000256" key="3">
    <source>
        <dbReference type="HAMAP-Rule" id="MF_01989"/>
    </source>
</evidence>
<comment type="function">
    <text evidence="3">Responsible for the hydrolysis of cyanuric acid, an intermediate formed during catabolism of s-triazine based compounds in herbicides such as atrazine and polymers such as melamine. Catalyzes the hydrolytic opening of the s-triazine ring of cyanuric acid (2,4,6-trihydroxy-s-triazine) to yield carbon dioxide and carboxybiuret, which spontaneously decarboxylates to biuret.</text>
</comment>
<dbReference type="InterPro" id="IPR043006">
    <property type="entry name" value="AtzD/Barbiturase_RUB"/>
</dbReference>
<dbReference type="InterPro" id="IPR014086">
    <property type="entry name" value="AtzD/Barbiturase"/>
</dbReference>
<sequence>MQETQKHDGALLIRQYFRAVLFPTIYTSPAATLIKFPTSSPADSSPLLQLSKTSDFKTDDILGIVGKTEGNGCVNDFSRTLSSHVWDEIIPSTGISVFSGGTEGVLSPHVAFILESKQQTGLIASVSRTWKLQPWQIGTAEHVSCVSATIRKMLETEKLKADDVQLVLIKCPLLTSEKVAATLAAGQKPITADTYESMAWSRYASAIGIGAALGEVSMEDVPTHLHSGNFYTAKASCSSGAELDDCHILILANDPSIDVEAEHGDPPPLIQGFCGVMSSAVDFAGLQEVLNRASRPKAPYRKAKLLQVFAKAEADPTGMVAGTYRHTMLTDSDLHSTRHARAAVGGLIAGVTGDCHIYVSGGAEGQGPKGGGPVCVVARWEA</sequence>
<feature type="active site" description="Nucleophile" evidence="3">
    <location>
        <position position="238"/>
    </location>
</feature>